<dbReference type="AlphaFoldDB" id="A0A8H6YIZ5"/>
<protein>
    <submittedName>
        <fullName evidence="1">Uncharacterized protein</fullName>
    </submittedName>
</protein>
<sequence length="426" mass="47494">MPSIACLDSALEVVPIFYYLHVSHPSTQTKFQQRSGQPSVSHSPFTLLVLLPSPSTHIDMHTFSQIIPFFQAYFELFKFASAGLVLRRQQVHGSPWLIQRRWLRSLCCVSRLRPRTDGSKESEPSTDDNKFSGEDLLRAAADLDLDALPSFPYLFKFPEPRPPIDMPASAPCKQDFGTPSNLYYDRRPHKFQALVVIVKTPASHQSPYGHLFKTLHLLWSSSLFRLNSLSSKSSWLFRTNLLLSLDPRSLSPSRCIPIVKLAPSLQPATVSRLPSVAVPASVINKASAPGSEKWNTTKATVLTQARLWNEQGQVARRYSLPPLPIPVPAPVDGSRRRYSVPPVLAPLKPRLNVSDRLSALFKEAKDTIDALNEKSAEDTVGRKQDVPMFSAVVLEEGRGQEVFIIGDDDHEIIANHVRSKTPSPPP</sequence>
<evidence type="ECO:0000313" key="1">
    <source>
        <dbReference type="EMBL" id="KAF7359452.1"/>
    </source>
</evidence>
<gene>
    <name evidence="1" type="ORF">MSAN_01287900</name>
</gene>
<dbReference type="Proteomes" id="UP000623467">
    <property type="component" value="Unassembled WGS sequence"/>
</dbReference>
<evidence type="ECO:0000313" key="2">
    <source>
        <dbReference type="Proteomes" id="UP000623467"/>
    </source>
</evidence>
<dbReference type="OrthoDB" id="3043142at2759"/>
<reference evidence="1" key="1">
    <citation type="submission" date="2020-05" db="EMBL/GenBank/DDBJ databases">
        <title>Mycena genomes resolve the evolution of fungal bioluminescence.</title>
        <authorList>
            <person name="Tsai I.J."/>
        </authorList>
    </citation>
    <scope>NUCLEOTIDE SEQUENCE</scope>
    <source>
        <strain evidence="1">160909Yilan</strain>
    </source>
</reference>
<keyword evidence="2" id="KW-1185">Reference proteome</keyword>
<proteinExistence type="predicted"/>
<organism evidence="1 2">
    <name type="scientific">Mycena sanguinolenta</name>
    <dbReference type="NCBI Taxonomy" id="230812"/>
    <lineage>
        <taxon>Eukaryota</taxon>
        <taxon>Fungi</taxon>
        <taxon>Dikarya</taxon>
        <taxon>Basidiomycota</taxon>
        <taxon>Agaricomycotina</taxon>
        <taxon>Agaricomycetes</taxon>
        <taxon>Agaricomycetidae</taxon>
        <taxon>Agaricales</taxon>
        <taxon>Marasmiineae</taxon>
        <taxon>Mycenaceae</taxon>
        <taxon>Mycena</taxon>
    </lineage>
</organism>
<comment type="caution">
    <text evidence="1">The sequence shown here is derived from an EMBL/GenBank/DDBJ whole genome shotgun (WGS) entry which is preliminary data.</text>
</comment>
<name>A0A8H6YIZ5_9AGAR</name>
<accession>A0A8H6YIZ5</accession>
<dbReference type="EMBL" id="JACAZH010000009">
    <property type="protein sequence ID" value="KAF7359452.1"/>
    <property type="molecule type" value="Genomic_DNA"/>
</dbReference>